<dbReference type="OrthoDB" id="1109208at2"/>
<protein>
    <recommendedName>
        <fullName evidence="3">Carboxypeptidase-like regulatory domain-containing protein</fullName>
    </recommendedName>
</protein>
<evidence type="ECO:0000313" key="2">
    <source>
        <dbReference type="Proteomes" id="UP000269154"/>
    </source>
</evidence>
<dbReference type="EMBL" id="RCBY01000341">
    <property type="protein sequence ID" value="RQH23330.1"/>
    <property type="molecule type" value="Genomic_DNA"/>
</dbReference>
<dbReference type="Proteomes" id="UP000269154">
    <property type="component" value="Unassembled WGS sequence"/>
</dbReference>
<dbReference type="SUPFAM" id="SSF49464">
    <property type="entry name" value="Carboxypeptidase regulatory domain-like"/>
    <property type="match status" value="1"/>
</dbReference>
<name>A0A3N6R0K3_9CYAN</name>
<dbReference type="InterPro" id="IPR008969">
    <property type="entry name" value="CarboxyPept-like_regulatory"/>
</dbReference>
<dbReference type="RefSeq" id="WP_124155638.1">
    <property type="nucleotide sequence ID" value="NZ_CAWOLW010000270.1"/>
</dbReference>
<gene>
    <name evidence="1" type="ORF">D5R40_30415</name>
</gene>
<dbReference type="Pfam" id="PF13715">
    <property type="entry name" value="CarbopepD_reg_2"/>
    <property type="match status" value="1"/>
</dbReference>
<evidence type="ECO:0000313" key="1">
    <source>
        <dbReference type="EMBL" id="RQH23330.1"/>
    </source>
</evidence>
<comment type="caution">
    <text evidence="1">The sequence shown here is derived from an EMBL/GenBank/DDBJ whole genome shotgun (WGS) entry which is preliminary data.</text>
</comment>
<accession>A0A3N6R0K3</accession>
<reference evidence="1 2" key="1">
    <citation type="journal article" date="2018" name="ACS Chem. Biol.">
        <title>Ketoreductase domain dysfunction expands chemodiversity: malyngamide biosynthesis in the cyanobacterium Okeania hirsuta.</title>
        <authorList>
            <person name="Moss N.A."/>
            <person name="Leao T."/>
            <person name="Rankin M."/>
            <person name="McCullough T.M."/>
            <person name="Qu P."/>
            <person name="Korobeynikov A."/>
            <person name="Smith J.L."/>
            <person name="Gerwick L."/>
            <person name="Gerwick W.H."/>
        </authorList>
    </citation>
    <scope>NUCLEOTIDE SEQUENCE [LARGE SCALE GENOMIC DNA]</scope>
    <source>
        <strain evidence="1 2">PAB10Feb10-1</strain>
    </source>
</reference>
<dbReference type="AlphaFoldDB" id="A0A3N6R0K3"/>
<evidence type="ECO:0008006" key="3">
    <source>
        <dbReference type="Google" id="ProtNLM"/>
    </source>
</evidence>
<proteinExistence type="predicted"/>
<organism evidence="1 2">
    <name type="scientific">Okeania hirsuta</name>
    <dbReference type="NCBI Taxonomy" id="1458930"/>
    <lineage>
        <taxon>Bacteria</taxon>
        <taxon>Bacillati</taxon>
        <taxon>Cyanobacteriota</taxon>
        <taxon>Cyanophyceae</taxon>
        <taxon>Oscillatoriophycideae</taxon>
        <taxon>Oscillatoriales</taxon>
        <taxon>Microcoleaceae</taxon>
        <taxon>Okeania</taxon>
    </lineage>
</organism>
<sequence>MAWCKMKKMNQPLVGARVVVVGQPAGGITDGSGKFIIKTKINPPFELLITYLGFDTLRTEVTSTRDQLVFG</sequence>
<keyword evidence="2" id="KW-1185">Reference proteome</keyword>